<evidence type="ECO:0000256" key="1">
    <source>
        <dbReference type="ARBA" id="ARBA00006974"/>
    </source>
</evidence>
<dbReference type="AlphaFoldDB" id="A0A8K0IVI5"/>
<comment type="caution">
    <text evidence="2">The sequence shown here is derived from an EMBL/GenBank/DDBJ whole genome shotgun (WGS) entry which is preliminary data.</text>
</comment>
<dbReference type="Pfam" id="PF02519">
    <property type="entry name" value="Auxin_inducible"/>
    <property type="match status" value="1"/>
</dbReference>
<gene>
    <name evidence="2" type="ORF">COCNU_14G009290</name>
</gene>
<dbReference type="PANTHER" id="PTHR31374">
    <property type="entry name" value="AUXIN-INDUCED PROTEIN-LIKE-RELATED"/>
    <property type="match status" value="1"/>
</dbReference>
<dbReference type="OrthoDB" id="838391at2759"/>
<evidence type="ECO:0000313" key="2">
    <source>
        <dbReference type="EMBL" id="KAG1368461.1"/>
    </source>
</evidence>
<comment type="similarity">
    <text evidence="1">Belongs to the ARG7 family.</text>
</comment>
<reference evidence="2" key="1">
    <citation type="journal article" date="2017" name="Gigascience">
        <title>The genome draft of coconut (Cocos nucifera).</title>
        <authorList>
            <person name="Xiao Y."/>
            <person name="Xu P."/>
            <person name="Fan H."/>
            <person name="Baudouin L."/>
            <person name="Xia W."/>
            <person name="Bocs S."/>
            <person name="Xu J."/>
            <person name="Li Q."/>
            <person name="Guo A."/>
            <person name="Zhou L."/>
            <person name="Li J."/>
            <person name="Wu Y."/>
            <person name="Ma Z."/>
            <person name="Armero A."/>
            <person name="Issali A.E."/>
            <person name="Liu N."/>
            <person name="Peng M."/>
            <person name="Yang Y."/>
        </authorList>
    </citation>
    <scope>NUCLEOTIDE SEQUENCE</scope>
    <source>
        <tissue evidence="2">Spear leaf of Hainan Tall coconut</tissue>
    </source>
</reference>
<evidence type="ECO:0000313" key="3">
    <source>
        <dbReference type="Proteomes" id="UP000797356"/>
    </source>
</evidence>
<dbReference type="GO" id="GO:0009733">
    <property type="term" value="P:response to auxin"/>
    <property type="evidence" value="ECO:0007669"/>
    <property type="project" value="InterPro"/>
</dbReference>
<keyword evidence="3" id="KW-1185">Reference proteome</keyword>
<proteinExistence type="inferred from homology"/>
<dbReference type="EMBL" id="CM017885">
    <property type="protein sequence ID" value="KAG1368461.1"/>
    <property type="molecule type" value="Genomic_DNA"/>
</dbReference>
<reference evidence="2" key="2">
    <citation type="submission" date="2019-07" db="EMBL/GenBank/DDBJ databases">
        <authorList>
            <person name="Yang Y."/>
            <person name="Bocs S."/>
            <person name="Baudouin L."/>
        </authorList>
    </citation>
    <scope>NUCLEOTIDE SEQUENCE</scope>
    <source>
        <tissue evidence="2">Spear leaf of Hainan Tall coconut</tissue>
    </source>
</reference>
<organism evidence="2 3">
    <name type="scientific">Cocos nucifera</name>
    <name type="common">Coconut palm</name>
    <dbReference type="NCBI Taxonomy" id="13894"/>
    <lineage>
        <taxon>Eukaryota</taxon>
        <taxon>Viridiplantae</taxon>
        <taxon>Streptophyta</taxon>
        <taxon>Embryophyta</taxon>
        <taxon>Tracheophyta</taxon>
        <taxon>Spermatophyta</taxon>
        <taxon>Magnoliopsida</taxon>
        <taxon>Liliopsida</taxon>
        <taxon>Arecaceae</taxon>
        <taxon>Arecoideae</taxon>
        <taxon>Cocoseae</taxon>
        <taxon>Attaleinae</taxon>
        <taxon>Cocos</taxon>
    </lineage>
</organism>
<dbReference type="PANTHER" id="PTHR31374:SF198">
    <property type="entry name" value="AUXIN-RESPONSIVE PROTEIN SAUR72"/>
    <property type="match status" value="1"/>
</dbReference>
<dbReference type="Proteomes" id="UP000797356">
    <property type="component" value="Chromosome 14"/>
</dbReference>
<protein>
    <submittedName>
        <fullName evidence="2">Putative auxin-responsive protein SAUR71-like</fullName>
    </submittedName>
</protein>
<dbReference type="InterPro" id="IPR003676">
    <property type="entry name" value="SAUR_fam"/>
</dbReference>
<name>A0A8K0IVI5_COCNU</name>
<sequence>MGWRRKEKETAVQYERLTERIPKGYVPMLVGSEEGEAERFLVRVKHLSDPCIVALLEKAAQEFGYGQKGILRIPCDAQQFRDMVHVISKDR</sequence>
<accession>A0A8K0IVI5</accession>